<dbReference type="GO" id="GO:0004222">
    <property type="term" value="F:metalloendopeptidase activity"/>
    <property type="evidence" value="ECO:0007669"/>
    <property type="project" value="InterPro"/>
</dbReference>
<dbReference type="GO" id="GO:0006508">
    <property type="term" value="P:proteolysis"/>
    <property type="evidence" value="ECO:0007669"/>
    <property type="project" value="UniProtKB-KW"/>
</dbReference>
<dbReference type="GO" id="GO:0004176">
    <property type="term" value="F:ATP-dependent peptidase activity"/>
    <property type="evidence" value="ECO:0007669"/>
    <property type="project" value="InterPro"/>
</dbReference>
<evidence type="ECO:0000256" key="1">
    <source>
        <dbReference type="ARBA" id="ARBA00022670"/>
    </source>
</evidence>
<dbReference type="InterPro" id="IPR011546">
    <property type="entry name" value="Pept_M41_FtsH_extracell"/>
</dbReference>
<sequence length="72" mass="7934">MFSGVYLVLALVAMWFFQATVAKRLEPPVVPYSEFLSLLQEGRFDEVEIRQTAPGGAVRPAGARRPARLQGA</sequence>
<dbReference type="GO" id="GO:0005524">
    <property type="term" value="F:ATP binding"/>
    <property type="evidence" value="ECO:0007669"/>
    <property type="project" value="InterPro"/>
</dbReference>
<dbReference type="Pfam" id="PF06480">
    <property type="entry name" value="FtsH_ext"/>
    <property type="match status" value="1"/>
</dbReference>
<dbReference type="Proteomes" id="UP000014803">
    <property type="component" value="Chromosome"/>
</dbReference>
<evidence type="ECO:0000313" key="5">
    <source>
        <dbReference type="Proteomes" id="UP000014803"/>
    </source>
</evidence>
<organism evidence="4 5">
    <name type="scientific">Sorangium cellulosum So0157-2</name>
    <dbReference type="NCBI Taxonomy" id="1254432"/>
    <lineage>
        <taxon>Bacteria</taxon>
        <taxon>Pseudomonadati</taxon>
        <taxon>Myxococcota</taxon>
        <taxon>Polyangia</taxon>
        <taxon>Polyangiales</taxon>
        <taxon>Polyangiaceae</taxon>
        <taxon>Sorangium</taxon>
    </lineage>
</organism>
<dbReference type="GO" id="GO:0008270">
    <property type="term" value="F:zinc ion binding"/>
    <property type="evidence" value="ECO:0007669"/>
    <property type="project" value="InterPro"/>
</dbReference>
<name>S4YA36_SORCE</name>
<keyword evidence="2" id="KW-0378">Hydrolase</keyword>
<evidence type="ECO:0000313" key="4">
    <source>
        <dbReference type="EMBL" id="AGP41186.1"/>
    </source>
</evidence>
<dbReference type="EMBL" id="CP003969">
    <property type="protein sequence ID" value="AGP41186.1"/>
    <property type="molecule type" value="Genomic_DNA"/>
</dbReference>
<dbReference type="HOGENOM" id="CLU_2720238_0_0_7"/>
<accession>S4YA36</accession>
<feature type="domain" description="Peptidase M41 FtsH extracellular" evidence="3">
    <location>
        <begin position="5"/>
        <end position="50"/>
    </location>
</feature>
<dbReference type="GO" id="GO:0016020">
    <property type="term" value="C:membrane"/>
    <property type="evidence" value="ECO:0007669"/>
    <property type="project" value="InterPro"/>
</dbReference>
<evidence type="ECO:0000256" key="2">
    <source>
        <dbReference type="ARBA" id="ARBA00022801"/>
    </source>
</evidence>
<keyword evidence="1" id="KW-0645">Protease</keyword>
<dbReference type="PATRIC" id="fig|1254432.3.peg.10367"/>
<protein>
    <recommendedName>
        <fullName evidence="3">Peptidase M41 FtsH extracellular domain-containing protein</fullName>
    </recommendedName>
</protein>
<evidence type="ECO:0000259" key="3">
    <source>
        <dbReference type="Pfam" id="PF06480"/>
    </source>
</evidence>
<gene>
    <name evidence="4" type="ORF">SCE1572_45890</name>
</gene>
<proteinExistence type="predicted"/>
<dbReference type="KEGG" id="scu:SCE1572_45890"/>
<dbReference type="AlphaFoldDB" id="S4YA36"/>
<reference evidence="4 5" key="1">
    <citation type="journal article" date="2013" name="Sci. Rep.">
        <title>Extraordinary expansion of a Sorangium cellulosum genome from an alkaline milieu.</title>
        <authorList>
            <person name="Han K."/>
            <person name="Li Z.F."/>
            <person name="Peng R."/>
            <person name="Zhu L.P."/>
            <person name="Zhou T."/>
            <person name="Wang L.G."/>
            <person name="Li S.G."/>
            <person name="Zhang X.B."/>
            <person name="Hu W."/>
            <person name="Wu Z.H."/>
            <person name="Qin N."/>
            <person name="Li Y.Z."/>
        </authorList>
    </citation>
    <scope>NUCLEOTIDE SEQUENCE [LARGE SCALE GENOMIC DNA]</scope>
    <source>
        <strain evidence="4 5">So0157-2</strain>
    </source>
</reference>